<evidence type="ECO:0000313" key="2">
    <source>
        <dbReference type="Proteomes" id="UP000265520"/>
    </source>
</evidence>
<dbReference type="Proteomes" id="UP000265520">
    <property type="component" value="Unassembled WGS sequence"/>
</dbReference>
<name>A0A392W466_9FABA</name>
<protein>
    <submittedName>
        <fullName evidence="1">Uncharacterized protein</fullName>
    </submittedName>
</protein>
<evidence type="ECO:0000313" key="1">
    <source>
        <dbReference type="EMBL" id="MCI95107.1"/>
    </source>
</evidence>
<accession>A0A392W466</accession>
<reference evidence="1 2" key="1">
    <citation type="journal article" date="2018" name="Front. Plant Sci.">
        <title>Red Clover (Trifolium pratense) and Zigzag Clover (T. medium) - A Picture of Genomic Similarities and Differences.</title>
        <authorList>
            <person name="Dluhosova J."/>
            <person name="Istvanek J."/>
            <person name="Nedelnik J."/>
            <person name="Repkova J."/>
        </authorList>
    </citation>
    <scope>NUCLEOTIDE SEQUENCE [LARGE SCALE GENOMIC DNA]</scope>
    <source>
        <strain evidence="2">cv. 10/8</strain>
        <tissue evidence="1">Leaf</tissue>
    </source>
</reference>
<keyword evidence="2" id="KW-1185">Reference proteome</keyword>
<dbReference type="EMBL" id="LXQA011376153">
    <property type="protein sequence ID" value="MCI95107.1"/>
    <property type="molecule type" value="Genomic_DNA"/>
</dbReference>
<feature type="non-terminal residue" evidence="1">
    <location>
        <position position="43"/>
    </location>
</feature>
<proteinExistence type="predicted"/>
<sequence length="43" mass="4370">APVIGVIAGKSSVSCAPRSPGWRVAQLNQAVEGNPLEVARRAG</sequence>
<dbReference type="AlphaFoldDB" id="A0A392W466"/>
<organism evidence="1 2">
    <name type="scientific">Trifolium medium</name>
    <dbReference type="NCBI Taxonomy" id="97028"/>
    <lineage>
        <taxon>Eukaryota</taxon>
        <taxon>Viridiplantae</taxon>
        <taxon>Streptophyta</taxon>
        <taxon>Embryophyta</taxon>
        <taxon>Tracheophyta</taxon>
        <taxon>Spermatophyta</taxon>
        <taxon>Magnoliopsida</taxon>
        <taxon>eudicotyledons</taxon>
        <taxon>Gunneridae</taxon>
        <taxon>Pentapetalae</taxon>
        <taxon>rosids</taxon>
        <taxon>fabids</taxon>
        <taxon>Fabales</taxon>
        <taxon>Fabaceae</taxon>
        <taxon>Papilionoideae</taxon>
        <taxon>50 kb inversion clade</taxon>
        <taxon>NPAAA clade</taxon>
        <taxon>Hologalegina</taxon>
        <taxon>IRL clade</taxon>
        <taxon>Trifolieae</taxon>
        <taxon>Trifolium</taxon>
    </lineage>
</organism>
<feature type="non-terminal residue" evidence="1">
    <location>
        <position position="1"/>
    </location>
</feature>
<comment type="caution">
    <text evidence="1">The sequence shown here is derived from an EMBL/GenBank/DDBJ whole genome shotgun (WGS) entry which is preliminary data.</text>
</comment>